<dbReference type="Pfam" id="PF01832">
    <property type="entry name" value="Glucosaminidase"/>
    <property type="match status" value="1"/>
</dbReference>
<accession>A0A845R096</accession>
<protein>
    <recommendedName>
        <fullName evidence="1">Mannosyl-glycoprotein endo-beta-N-acetylglucosamidase-like domain-containing protein</fullName>
    </recommendedName>
</protein>
<comment type="caution">
    <text evidence="2">The sequence shown here is derived from an EMBL/GenBank/DDBJ whole genome shotgun (WGS) entry which is preliminary data.</text>
</comment>
<proteinExistence type="predicted"/>
<reference evidence="2 3" key="1">
    <citation type="submission" date="2018-08" db="EMBL/GenBank/DDBJ databases">
        <title>Murine metabolic-syndrome-specific gut microbial biobank.</title>
        <authorList>
            <person name="Liu C."/>
        </authorList>
    </citation>
    <scope>NUCLEOTIDE SEQUENCE [LARGE SCALE GENOMIC DNA]</scope>
    <source>
        <strain evidence="2 3">583</strain>
    </source>
</reference>
<dbReference type="AlphaFoldDB" id="A0A845R096"/>
<evidence type="ECO:0000313" key="2">
    <source>
        <dbReference type="EMBL" id="NBI08135.1"/>
    </source>
</evidence>
<evidence type="ECO:0000313" key="3">
    <source>
        <dbReference type="Proteomes" id="UP000467132"/>
    </source>
</evidence>
<dbReference type="InterPro" id="IPR002901">
    <property type="entry name" value="MGlyc_endo_b_GlcNAc-like_dom"/>
</dbReference>
<dbReference type="GO" id="GO:0004040">
    <property type="term" value="F:amidase activity"/>
    <property type="evidence" value="ECO:0007669"/>
    <property type="project" value="InterPro"/>
</dbReference>
<dbReference type="Proteomes" id="UP000467132">
    <property type="component" value="Unassembled WGS sequence"/>
</dbReference>
<gene>
    <name evidence="2" type="ORF">D3Z33_14850</name>
</gene>
<feature type="domain" description="Mannosyl-glycoprotein endo-beta-N-acetylglucosamidase-like" evidence="1">
    <location>
        <begin position="209"/>
        <end position="387"/>
    </location>
</feature>
<feature type="non-terminal residue" evidence="2">
    <location>
        <position position="1"/>
    </location>
</feature>
<sequence>TIGFAEIYRSVANKGIVYRSLEEILELGKNEYTASGKRKIYMEGYELYPESPEIKERLENTAKGLLNLGKNHHSKGNFNSAINYYNDILTMPSLSNQIKTEVNLLLSLSQRNIVVNSNNFYTTKYNTSINDALNEQMNLGDAYPRTDLSKYANLSIPKDKYGWYAANKESIFYHMNPGSFINTEVVTDNIFQFVVLSVSTGVNEKDLNEILYGQGILHGMGSAFAEASRIHSINELYLISHAKLETGNGSSKLAKGVYLDENYKLVDKDGYFINSSGTQIGGKTSKSYKKVYNMFGIGAFDSNPLMGGAIRAYEEGWDTPAKAIIGGAKFINNGYINRGQDTLYKMRWNPENPGSHQYATDIGWAIKQAKIFADFYNKSSDYTLIFDIPQYNN</sequence>
<name>A0A845R096_9CLOT</name>
<evidence type="ECO:0000259" key="1">
    <source>
        <dbReference type="SMART" id="SM00047"/>
    </source>
</evidence>
<keyword evidence="3" id="KW-1185">Reference proteome</keyword>
<dbReference type="SMART" id="SM00047">
    <property type="entry name" value="LYZ2"/>
    <property type="match status" value="1"/>
</dbReference>
<organism evidence="2 3">
    <name type="scientific">Senegalia massiliensis</name>
    <dbReference type="NCBI Taxonomy" id="1720316"/>
    <lineage>
        <taxon>Bacteria</taxon>
        <taxon>Bacillati</taxon>
        <taxon>Bacillota</taxon>
        <taxon>Clostridia</taxon>
        <taxon>Eubacteriales</taxon>
        <taxon>Clostridiaceae</taxon>
        <taxon>Senegalia</taxon>
    </lineage>
</organism>
<dbReference type="EMBL" id="QXXA01000021">
    <property type="protein sequence ID" value="NBI08135.1"/>
    <property type="molecule type" value="Genomic_DNA"/>
</dbReference>
<dbReference type="RefSeq" id="WP_201750554.1">
    <property type="nucleotide sequence ID" value="NZ_QXXA01000021.1"/>
</dbReference>
<dbReference type="Gene3D" id="6.10.250.190">
    <property type="match status" value="1"/>
</dbReference>